<protein>
    <submittedName>
        <fullName evidence="3">Uncharacterized protein LOC104777473</fullName>
    </submittedName>
</protein>
<name>A0ABM0YF76_CAMSA</name>
<evidence type="ECO:0000313" key="3">
    <source>
        <dbReference type="RefSeq" id="XP_010500038.1"/>
    </source>
</evidence>
<feature type="compositionally biased region" description="Low complexity" evidence="1">
    <location>
        <begin position="229"/>
        <end position="241"/>
    </location>
</feature>
<sequence>MASRKFHDPWLDLTSIDPKLRSTMYFIAKASTLWEIHRSRFSVENGVRRQVLKDEIADCKQNGQSVLEYYGRLSKLWEELQNYKTGRVCTCDAAQDITKEREDDHVHQYLFGLDLPRITNIRSTITGEDPLPLLTQVYSRVVREEQNLNVARSMEVTKTDAIGFMVKTEPSSQVAAVSGQRFRDRYTLSCTHGRRQGHEVSECFLLHGFPDWSYEQKGGNRPDNRDTMTRSVQRGGRSSQGTGRGRGHANNVCVTSPDLGNNQITQLINLLESQRSNTTSKKLSGKTRLTNVILDTGAPHHTTEDYSILADDVDIIPFHVTKSDGQASRATKRGSLPLSSAYLLTDVCFGPYFNCRLISVYKLLKQTGSIGILRILYLSCKNVFQGL</sequence>
<feature type="region of interest" description="Disordered" evidence="1">
    <location>
        <begin position="215"/>
        <end position="249"/>
    </location>
</feature>
<dbReference type="GeneID" id="104777473"/>
<dbReference type="Proteomes" id="UP000694864">
    <property type="component" value="Chromosome 3"/>
</dbReference>
<proteinExistence type="predicted"/>
<dbReference type="RefSeq" id="XP_010500038.1">
    <property type="nucleotide sequence ID" value="XM_010501736.2"/>
</dbReference>
<reference evidence="3" key="2">
    <citation type="submission" date="2025-08" db="UniProtKB">
        <authorList>
            <consortium name="RefSeq"/>
        </authorList>
    </citation>
    <scope>IDENTIFICATION</scope>
    <source>
        <tissue evidence="3">Leaf</tissue>
    </source>
</reference>
<dbReference type="PANTHER" id="PTHR34222:SF28">
    <property type="entry name" value="CCHC-TYPE DOMAIN-CONTAINING PROTEIN"/>
    <property type="match status" value="1"/>
</dbReference>
<keyword evidence="2" id="KW-1185">Reference proteome</keyword>
<gene>
    <name evidence="3" type="primary">LOC104777473</name>
</gene>
<feature type="compositionally biased region" description="Basic and acidic residues" evidence="1">
    <location>
        <begin position="218"/>
        <end position="228"/>
    </location>
</feature>
<dbReference type="PANTHER" id="PTHR34222">
    <property type="entry name" value="GAG_PRE-INTEGRS DOMAIN-CONTAINING PROTEIN"/>
    <property type="match status" value="1"/>
</dbReference>
<accession>A0ABM0YF76</accession>
<reference evidence="2" key="1">
    <citation type="journal article" date="2014" name="Nat. Commun.">
        <title>The emerging biofuel crop Camelina sativa retains a highly undifferentiated hexaploid genome structure.</title>
        <authorList>
            <person name="Kagale S."/>
            <person name="Koh C."/>
            <person name="Nixon J."/>
            <person name="Bollina V."/>
            <person name="Clarke W.E."/>
            <person name="Tuteja R."/>
            <person name="Spillane C."/>
            <person name="Robinson S.J."/>
            <person name="Links M.G."/>
            <person name="Clarke C."/>
            <person name="Higgins E.E."/>
            <person name="Huebert T."/>
            <person name="Sharpe A.G."/>
            <person name="Parkin I.A."/>
        </authorList>
    </citation>
    <scope>NUCLEOTIDE SEQUENCE [LARGE SCALE GENOMIC DNA]</scope>
    <source>
        <strain evidence="2">cv. DH55</strain>
    </source>
</reference>
<organism evidence="2 3">
    <name type="scientific">Camelina sativa</name>
    <name type="common">False flax</name>
    <name type="synonym">Myagrum sativum</name>
    <dbReference type="NCBI Taxonomy" id="90675"/>
    <lineage>
        <taxon>Eukaryota</taxon>
        <taxon>Viridiplantae</taxon>
        <taxon>Streptophyta</taxon>
        <taxon>Embryophyta</taxon>
        <taxon>Tracheophyta</taxon>
        <taxon>Spermatophyta</taxon>
        <taxon>Magnoliopsida</taxon>
        <taxon>eudicotyledons</taxon>
        <taxon>Gunneridae</taxon>
        <taxon>Pentapetalae</taxon>
        <taxon>rosids</taxon>
        <taxon>malvids</taxon>
        <taxon>Brassicales</taxon>
        <taxon>Brassicaceae</taxon>
        <taxon>Camelineae</taxon>
        <taxon>Camelina</taxon>
    </lineage>
</organism>
<evidence type="ECO:0000256" key="1">
    <source>
        <dbReference type="SAM" id="MobiDB-lite"/>
    </source>
</evidence>
<evidence type="ECO:0000313" key="2">
    <source>
        <dbReference type="Proteomes" id="UP000694864"/>
    </source>
</evidence>